<evidence type="ECO:0000313" key="2">
    <source>
        <dbReference type="Proteomes" id="UP000254437"/>
    </source>
</evidence>
<sequence>MITDTQFIQVGGHIIVTGKTNNKIALNDMLTCQDNDSVWQVVGLGRKELTTPQNQVGLTLKNIKGELPNNGAVLI</sequence>
<evidence type="ECO:0000313" key="1">
    <source>
        <dbReference type="EMBL" id="STZ63924.1"/>
    </source>
</evidence>
<dbReference type="EMBL" id="UGQU01000003">
    <property type="protein sequence ID" value="STZ63924.1"/>
    <property type="molecule type" value="Genomic_DNA"/>
</dbReference>
<dbReference type="Proteomes" id="UP000254437">
    <property type="component" value="Unassembled WGS sequence"/>
</dbReference>
<reference evidence="1 2" key="1">
    <citation type="submission" date="2018-06" db="EMBL/GenBank/DDBJ databases">
        <authorList>
            <consortium name="Pathogen Informatics"/>
            <person name="Doyle S."/>
        </authorList>
    </citation>
    <scope>NUCLEOTIDE SEQUENCE [LARGE SCALE GENOMIC DNA]</scope>
    <source>
        <strain evidence="1 2">NCTC10359</strain>
    </source>
</reference>
<dbReference type="AlphaFoldDB" id="A0A378TUH3"/>
<proteinExistence type="predicted"/>
<organism evidence="1 2">
    <name type="scientific">Moraxella lacunata</name>
    <dbReference type="NCBI Taxonomy" id="477"/>
    <lineage>
        <taxon>Bacteria</taxon>
        <taxon>Pseudomonadati</taxon>
        <taxon>Pseudomonadota</taxon>
        <taxon>Gammaproteobacteria</taxon>
        <taxon>Moraxellales</taxon>
        <taxon>Moraxellaceae</taxon>
        <taxon>Moraxella</taxon>
    </lineage>
</organism>
<dbReference type="RefSeq" id="WP_147279731.1">
    <property type="nucleotide sequence ID" value="NZ_UGQU01000003.1"/>
</dbReference>
<gene>
    <name evidence="1" type="ORF">NCTC10359_02366</name>
</gene>
<accession>A0A378TUH3</accession>
<name>A0A378TUH3_MORLA</name>
<protein>
    <submittedName>
        <fullName evidence="1">Uncharacterized protein</fullName>
    </submittedName>
</protein>